<proteinExistence type="predicted"/>
<comment type="caution">
    <text evidence="3">The sequence shown here is derived from an EMBL/GenBank/DDBJ whole genome shotgun (WGS) entry which is preliminary data.</text>
</comment>
<dbReference type="InterPro" id="IPR000192">
    <property type="entry name" value="Aminotrans_V_dom"/>
</dbReference>
<dbReference type="EMBL" id="JANDBC010000002">
    <property type="protein sequence ID" value="MCP9292322.1"/>
    <property type="molecule type" value="Genomic_DNA"/>
</dbReference>
<dbReference type="PANTHER" id="PTHR43586:SF15">
    <property type="entry name" value="BLR3095 PROTEIN"/>
    <property type="match status" value="1"/>
</dbReference>
<keyword evidence="4" id="KW-1185">Reference proteome</keyword>
<evidence type="ECO:0000256" key="1">
    <source>
        <dbReference type="ARBA" id="ARBA00022898"/>
    </source>
</evidence>
<dbReference type="AlphaFoldDB" id="A0A9X2L4T9"/>
<keyword evidence="3" id="KW-0808">Transferase</keyword>
<dbReference type="InterPro" id="IPR015422">
    <property type="entry name" value="PyrdxlP-dep_Trfase_small"/>
</dbReference>
<dbReference type="InterPro" id="IPR015424">
    <property type="entry name" value="PyrdxlP-dep_Trfase"/>
</dbReference>
<dbReference type="Gene3D" id="3.90.1150.10">
    <property type="entry name" value="Aspartate Aminotransferase, domain 1"/>
    <property type="match status" value="1"/>
</dbReference>
<dbReference type="PANTHER" id="PTHR43586">
    <property type="entry name" value="CYSTEINE DESULFURASE"/>
    <property type="match status" value="1"/>
</dbReference>
<keyword evidence="3" id="KW-0032">Aminotransferase</keyword>
<feature type="domain" description="Aminotransferase class V" evidence="2">
    <location>
        <begin position="54"/>
        <end position="356"/>
    </location>
</feature>
<reference evidence="3" key="1">
    <citation type="submission" date="2022-06" db="EMBL/GenBank/DDBJ databases">
        <title>Gracilimonas sp. CAU 1638 isolated from sea sediment.</title>
        <authorList>
            <person name="Kim W."/>
        </authorList>
    </citation>
    <scope>NUCLEOTIDE SEQUENCE</scope>
    <source>
        <strain evidence="3">CAU 1638</strain>
    </source>
</reference>
<dbReference type="InterPro" id="IPR015421">
    <property type="entry name" value="PyrdxlP-dep_Trfase_major"/>
</dbReference>
<evidence type="ECO:0000259" key="2">
    <source>
        <dbReference type="Pfam" id="PF00266"/>
    </source>
</evidence>
<dbReference type="SUPFAM" id="SSF53383">
    <property type="entry name" value="PLP-dependent transferases"/>
    <property type="match status" value="1"/>
</dbReference>
<dbReference type="Gene3D" id="3.40.640.10">
    <property type="entry name" value="Type I PLP-dependent aspartate aminotransferase-like (Major domain)"/>
    <property type="match status" value="1"/>
</dbReference>
<protein>
    <submittedName>
        <fullName evidence="3">Aminotransferase class V-fold PLP-dependent enzyme</fullName>
    </submittedName>
</protein>
<keyword evidence="1" id="KW-0663">Pyridoxal phosphate</keyword>
<dbReference type="GO" id="GO:0008483">
    <property type="term" value="F:transaminase activity"/>
    <property type="evidence" value="ECO:0007669"/>
    <property type="project" value="UniProtKB-KW"/>
</dbReference>
<evidence type="ECO:0000313" key="4">
    <source>
        <dbReference type="Proteomes" id="UP001139125"/>
    </source>
</evidence>
<dbReference type="RefSeq" id="WP_255135204.1">
    <property type="nucleotide sequence ID" value="NZ_JANDBC010000002.1"/>
</dbReference>
<accession>A0A9X2L4T9</accession>
<dbReference type="Pfam" id="PF00266">
    <property type="entry name" value="Aminotran_5"/>
    <property type="match status" value="1"/>
</dbReference>
<gene>
    <name evidence="3" type="ORF">NM125_12110</name>
</gene>
<sequence>MDCKKSHFQLDESVTYLNCAYMSPQLKVVEEAGIWGVQRKRNPFKISPEEFFGETDQLREEYAKLINAKDPKRIVVIPSVSYGMANVARNAPINKGDNIIVVGEQFPSNVYPWRSVVQEKGGEIITITPPKEHENRGKVWNEKVLNAINDRTKLVAMGNIHWADGTLFDLKAIRKQTREVGAWLAIDGTQSVGALPFDVSEIQPDALVCAGYKWLMGPYSIGLAYYGPALDEGKPVEENWINRYESENFANLVNYNDQYQPGALRYEVGEHSNFILVPMMLKAVQQLNEWGVESIQQYCRDLIAGPVEKLKAAGFKIEDPEYRASHLFGIRLGEGHDMGQIKSAFEEQNILVSFRGDSIRVSPNVFNTAQDFDKLVDALISN</sequence>
<evidence type="ECO:0000313" key="3">
    <source>
        <dbReference type="EMBL" id="MCP9292322.1"/>
    </source>
</evidence>
<organism evidence="3 4">
    <name type="scientific">Gracilimonas sediminicola</name>
    <dbReference type="NCBI Taxonomy" id="2952158"/>
    <lineage>
        <taxon>Bacteria</taxon>
        <taxon>Pseudomonadati</taxon>
        <taxon>Balneolota</taxon>
        <taxon>Balneolia</taxon>
        <taxon>Balneolales</taxon>
        <taxon>Balneolaceae</taxon>
        <taxon>Gracilimonas</taxon>
    </lineage>
</organism>
<name>A0A9X2L4T9_9BACT</name>
<dbReference type="Proteomes" id="UP001139125">
    <property type="component" value="Unassembled WGS sequence"/>
</dbReference>